<evidence type="ECO:0000259" key="1">
    <source>
        <dbReference type="PROSITE" id="PS50943"/>
    </source>
</evidence>
<dbReference type="Pfam" id="PF01381">
    <property type="entry name" value="HTH_3"/>
    <property type="match status" value="1"/>
</dbReference>
<accession>A0ABR9F8U9</accession>
<evidence type="ECO:0000313" key="3">
    <source>
        <dbReference type="Proteomes" id="UP000754821"/>
    </source>
</evidence>
<feature type="domain" description="HTH cro/C1-type" evidence="1">
    <location>
        <begin position="12"/>
        <end position="65"/>
    </location>
</feature>
<dbReference type="Proteomes" id="UP000754821">
    <property type="component" value="Unassembled WGS sequence"/>
</dbReference>
<dbReference type="SUPFAM" id="SSF47413">
    <property type="entry name" value="lambda repressor-like DNA-binding domains"/>
    <property type="match status" value="1"/>
</dbReference>
<dbReference type="SMART" id="SM00530">
    <property type="entry name" value="HTH_XRE"/>
    <property type="match status" value="1"/>
</dbReference>
<proteinExistence type="predicted"/>
<dbReference type="InterPro" id="IPR010982">
    <property type="entry name" value="Lambda_DNA-bd_dom_sf"/>
</dbReference>
<protein>
    <submittedName>
        <fullName evidence="2">Helix-turn-helix transcriptional regulator</fullName>
    </submittedName>
</protein>
<gene>
    <name evidence="2" type="ORF">EI163_04935</name>
</gene>
<dbReference type="Gene3D" id="1.10.260.40">
    <property type="entry name" value="lambda repressor-like DNA-binding domains"/>
    <property type="match status" value="1"/>
</dbReference>
<reference evidence="2 3" key="1">
    <citation type="submission" date="2020-07" db="EMBL/GenBank/DDBJ databases">
        <title>Halophilic bacteria isolated from french cheeses.</title>
        <authorList>
            <person name="Kothe C.I."/>
            <person name="Farah-Kraiem B."/>
            <person name="Renault P."/>
            <person name="Dridi B."/>
        </authorList>
    </citation>
    <scope>NUCLEOTIDE SEQUENCE [LARGE SCALE GENOMIC DNA]</scope>
    <source>
        <strain evidence="2 3">FME16</strain>
    </source>
</reference>
<organism evidence="2 3">
    <name type="scientific">Halomonas citrativorans</name>
    <dbReference type="NCBI Taxonomy" id="2742612"/>
    <lineage>
        <taxon>Bacteria</taxon>
        <taxon>Pseudomonadati</taxon>
        <taxon>Pseudomonadota</taxon>
        <taxon>Gammaproteobacteria</taxon>
        <taxon>Oceanospirillales</taxon>
        <taxon>Halomonadaceae</taxon>
        <taxon>Halomonas</taxon>
    </lineage>
</organism>
<keyword evidence="3" id="KW-1185">Reference proteome</keyword>
<dbReference type="RefSeq" id="WP_192526908.1">
    <property type="nucleotide sequence ID" value="NZ_JABUYX010000026.1"/>
</dbReference>
<dbReference type="EMBL" id="RRZC01000003">
    <property type="protein sequence ID" value="MBE0402908.1"/>
    <property type="molecule type" value="Genomic_DNA"/>
</dbReference>
<sequence>MSEKFNDIGDRLRAFRLGSNIPPEIIADKIGVSRAALYRYEKGALPKLETLEKISEVLSVSMTTLLGVGVEYLSSCVSFMERMRQIEVETRHISAMFGPIAYLLTTPQYDEVLNDVLKESLPDDLKKCSETLKVVDNIMNVLRERKRNYMLKKPGFLSLMSASELQRFVGNGFVGTYNLDNQLVKKRIVIAKNEVEHIIGLIEDQPIGVQVGLLKDTMPNSSFQIFKQPKRDTIATSPFTLGDLPNVRLGVAMITSAPEAVKLHTDITSDIWGRSLKGTKAIDYIRKNILID</sequence>
<name>A0ABR9F8U9_9GAMM</name>
<dbReference type="PROSITE" id="PS50943">
    <property type="entry name" value="HTH_CROC1"/>
    <property type="match status" value="1"/>
</dbReference>
<evidence type="ECO:0000313" key="2">
    <source>
        <dbReference type="EMBL" id="MBE0402908.1"/>
    </source>
</evidence>
<dbReference type="InterPro" id="IPR001387">
    <property type="entry name" value="Cro/C1-type_HTH"/>
</dbReference>
<dbReference type="CDD" id="cd00093">
    <property type="entry name" value="HTH_XRE"/>
    <property type="match status" value="1"/>
</dbReference>
<comment type="caution">
    <text evidence="2">The sequence shown here is derived from an EMBL/GenBank/DDBJ whole genome shotgun (WGS) entry which is preliminary data.</text>
</comment>